<dbReference type="Gene3D" id="2.60.120.10">
    <property type="entry name" value="Jelly Rolls"/>
    <property type="match status" value="1"/>
</dbReference>
<feature type="domain" description="Cupin type-2" evidence="1">
    <location>
        <begin position="89"/>
        <end position="157"/>
    </location>
</feature>
<dbReference type="EMBL" id="BARX01000009">
    <property type="protein sequence ID" value="GAD01614.1"/>
    <property type="molecule type" value="Genomic_DNA"/>
</dbReference>
<gene>
    <name evidence="2" type="ORF">AALB_1694</name>
</gene>
<dbReference type="InterPro" id="IPR013096">
    <property type="entry name" value="Cupin_2"/>
</dbReference>
<accession>R9PJQ1</accession>
<reference evidence="2" key="1">
    <citation type="journal article" date="2013" name="Genome Announc.">
        <title>Draft Genome Sequence of Agarivorans albus Strain MKT 106T, an Agarolytic Marine Bacterium.</title>
        <authorList>
            <person name="Yasuike M."/>
            <person name="Nakamura Y."/>
            <person name="Kai W."/>
            <person name="Fujiwara A."/>
            <person name="Fukui Y."/>
            <person name="Satomi M."/>
            <person name="Sano M."/>
        </authorList>
    </citation>
    <scope>NUCLEOTIDE SEQUENCE [LARGE SCALE GENOMIC DNA]</scope>
</reference>
<dbReference type="SUPFAM" id="SSF51182">
    <property type="entry name" value="RmlC-like cupins"/>
    <property type="match status" value="1"/>
</dbReference>
<evidence type="ECO:0000259" key="1">
    <source>
        <dbReference type="Pfam" id="PF07883"/>
    </source>
</evidence>
<dbReference type="OrthoDB" id="6058at2"/>
<organism evidence="2 3">
    <name type="scientific">Agarivorans albus MKT 106</name>
    <dbReference type="NCBI Taxonomy" id="1331007"/>
    <lineage>
        <taxon>Bacteria</taxon>
        <taxon>Pseudomonadati</taxon>
        <taxon>Pseudomonadota</taxon>
        <taxon>Gammaproteobacteria</taxon>
        <taxon>Alteromonadales</taxon>
        <taxon>Alteromonadaceae</taxon>
        <taxon>Agarivorans</taxon>
    </lineage>
</organism>
<dbReference type="AlphaFoldDB" id="R9PJQ1"/>
<dbReference type="Proteomes" id="UP000014461">
    <property type="component" value="Unassembled WGS sequence"/>
</dbReference>
<dbReference type="InterPro" id="IPR011051">
    <property type="entry name" value="RmlC_Cupin_sf"/>
</dbReference>
<evidence type="ECO:0000313" key="3">
    <source>
        <dbReference type="Proteomes" id="UP000014461"/>
    </source>
</evidence>
<comment type="caution">
    <text evidence="2">The sequence shown here is derived from an EMBL/GenBank/DDBJ whole genome shotgun (WGS) entry which is preliminary data.</text>
</comment>
<dbReference type="RefSeq" id="WP_016401382.1">
    <property type="nucleotide sequence ID" value="NZ_BARX01000009.1"/>
</dbReference>
<dbReference type="InterPro" id="IPR014710">
    <property type="entry name" value="RmlC-like_jellyroll"/>
</dbReference>
<keyword evidence="3" id="KW-1185">Reference proteome</keyword>
<proteinExistence type="predicted"/>
<dbReference type="Pfam" id="PF07883">
    <property type="entry name" value="Cupin_2"/>
    <property type="match status" value="1"/>
</dbReference>
<sequence length="163" mass="17665">MTSKPKSRQFIDQEFHGGDAPLYEGQGYSFKQAQHMATVVYQPAHLNPSAPAGMQGKGRLDGTWIYSEEPDKAEGILASGIELVMDSSLEANGSIGLHQHTHTEELYYLLSGELVITVVEGEEQQTQTLKVGDSHCIHPGQSHFVQAGSTGARFIVVAAKVNN</sequence>
<dbReference type="STRING" id="1331007.AALB_1694"/>
<name>R9PJQ1_AGAAL</name>
<evidence type="ECO:0000313" key="2">
    <source>
        <dbReference type="EMBL" id="GAD01614.1"/>
    </source>
</evidence>
<protein>
    <recommendedName>
        <fullName evidence="1">Cupin type-2 domain-containing protein</fullName>
    </recommendedName>
</protein>